<evidence type="ECO:0000313" key="2">
    <source>
        <dbReference type="EMBL" id="KAJ8966376.1"/>
    </source>
</evidence>
<protein>
    <submittedName>
        <fullName evidence="2">Uncharacterized protein</fullName>
    </submittedName>
</protein>
<keyword evidence="3" id="KW-1185">Reference proteome</keyword>
<sequence length="160" mass="18513">MNVRLLPLYLNQRRGDTPKLQLIELISDSAKLLADVHHQDSDSRRNLVSLHLKKDLIGTMNETGVDGWLFGENLGDRIKAARAMERSGQDLRNSSIKPSSKRKKKTRAPLNYRGPSRHPSGSRLGGQKYNRNRHPQAYYQDRQLSSRSRIQERTRRDDRQ</sequence>
<dbReference type="AlphaFoldDB" id="A0AAV8ZP09"/>
<name>A0AAV8ZP09_9CUCU</name>
<comment type="caution">
    <text evidence="2">The sequence shown here is derived from an EMBL/GenBank/DDBJ whole genome shotgun (WGS) entry which is preliminary data.</text>
</comment>
<proteinExistence type="predicted"/>
<feature type="region of interest" description="Disordered" evidence="1">
    <location>
        <begin position="84"/>
        <end position="160"/>
    </location>
</feature>
<evidence type="ECO:0000256" key="1">
    <source>
        <dbReference type="SAM" id="MobiDB-lite"/>
    </source>
</evidence>
<reference evidence="2" key="1">
    <citation type="journal article" date="2023" name="Insect Mol. Biol.">
        <title>Genome sequencing provides insights into the evolution of gene families encoding plant cell wall-degrading enzymes in longhorned beetles.</title>
        <authorList>
            <person name="Shin N.R."/>
            <person name="Okamura Y."/>
            <person name="Kirsch R."/>
            <person name="Pauchet Y."/>
        </authorList>
    </citation>
    <scope>NUCLEOTIDE SEQUENCE</scope>
    <source>
        <strain evidence="2">RBIC_L_NR</strain>
    </source>
</reference>
<evidence type="ECO:0000313" key="3">
    <source>
        <dbReference type="Proteomes" id="UP001162156"/>
    </source>
</evidence>
<feature type="compositionally biased region" description="Basic and acidic residues" evidence="1">
    <location>
        <begin position="149"/>
        <end position="160"/>
    </location>
</feature>
<dbReference type="EMBL" id="JANEYF010001018">
    <property type="protein sequence ID" value="KAJ8966376.1"/>
    <property type="molecule type" value="Genomic_DNA"/>
</dbReference>
<gene>
    <name evidence="2" type="ORF">NQ314_003552</name>
</gene>
<dbReference type="Proteomes" id="UP001162156">
    <property type="component" value="Unassembled WGS sequence"/>
</dbReference>
<accession>A0AAV8ZP09</accession>
<organism evidence="2 3">
    <name type="scientific">Rhamnusium bicolor</name>
    <dbReference type="NCBI Taxonomy" id="1586634"/>
    <lineage>
        <taxon>Eukaryota</taxon>
        <taxon>Metazoa</taxon>
        <taxon>Ecdysozoa</taxon>
        <taxon>Arthropoda</taxon>
        <taxon>Hexapoda</taxon>
        <taxon>Insecta</taxon>
        <taxon>Pterygota</taxon>
        <taxon>Neoptera</taxon>
        <taxon>Endopterygota</taxon>
        <taxon>Coleoptera</taxon>
        <taxon>Polyphaga</taxon>
        <taxon>Cucujiformia</taxon>
        <taxon>Chrysomeloidea</taxon>
        <taxon>Cerambycidae</taxon>
        <taxon>Lepturinae</taxon>
        <taxon>Rhagiini</taxon>
        <taxon>Rhamnusium</taxon>
    </lineage>
</organism>